<dbReference type="InterPro" id="IPR035906">
    <property type="entry name" value="MetI-like_sf"/>
</dbReference>
<dbReference type="InterPro" id="IPR045621">
    <property type="entry name" value="BPD_transp_1_N"/>
</dbReference>
<evidence type="ECO:0000256" key="6">
    <source>
        <dbReference type="ARBA" id="ARBA00023136"/>
    </source>
</evidence>
<evidence type="ECO:0000256" key="5">
    <source>
        <dbReference type="ARBA" id="ARBA00022989"/>
    </source>
</evidence>
<evidence type="ECO:0000256" key="2">
    <source>
        <dbReference type="ARBA" id="ARBA00022448"/>
    </source>
</evidence>
<dbReference type="Pfam" id="PF00528">
    <property type="entry name" value="BPD_transp_1"/>
    <property type="match status" value="1"/>
</dbReference>
<feature type="transmembrane region" description="Helical" evidence="7">
    <location>
        <begin position="101"/>
        <end position="121"/>
    </location>
</feature>
<keyword evidence="2 7" id="KW-0813">Transport</keyword>
<feature type="transmembrane region" description="Helical" evidence="7">
    <location>
        <begin position="201"/>
        <end position="220"/>
    </location>
</feature>
<keyword evidence="5 7" id="KW-1133">Transmembrane helix</keyword>
<dbReference type="GO" id="GO:0005886">
    <property type="term" value="C:plasma membrane"/>
    <property type="evidence" value="ECO:0007669"/>
    <property type="project" value="UniProtKB-SubCell"/>
</dbReference>
<dbReference type="Pfam" id="PF19300">
    <property type="entry name" value="BPD_transp_1_N"/>
    <property type="match status" value="1"/>
</dbReference>
<dbReference type="Gene3D" id="1.10.3720.10">
    <property type="entry name" value="MetI-like"/>
    <property type="match status" value="1"/>
</dbReference>
<dbReference type="InterPro" id="IPR000515">
    <property type="entry name" value="MetI-like"/>
</dbReference>
<protein>
    <submittedName>
        <fullName evidence="9">Peptide ABC transporter permease</fullName>
    </submittedName>
</protein>
<dbReference type="Proteomes" id="UP000248764">
    <property type="component" value="Unassembled WGS sequence"/>
</dbReference>
<dbReference type="PROSITE" id="PS50928">
    <property type="entry name" value="ABC_TM1"/>
    <property type="match status" value="1"/>
</dbReference>
<evidence type="ECO:0000313" key="9">
    <source>
        <dbReference type="EMBL" id="PZF81923.1"/>
    </source>
</evidence>
<gene>
    <name evidence="9" type="ORF">C1I92_19045</name>
</gene>
<accession>A0A2W2CNV9</accession>
<proteinExistence type="inferred from homology"/>
<feature type="domain" description="ABC transmembrane type-1" evidence="8">
    <location>
        <begin position="95"/>
        <end position="324"/>
    </location>
</feature>
<evidence type="ECO:0000259" key="8">
    <source>
        <dbReference type="PROSITE" id="PS50928"/>
    </source>
</evidence>
<dbReference type="EMBL" id="POTW01000048">
    <property type="protein sequence ID" value="PZF81923.1"/>
    <property type="molecule type" value="Genomic_DNA"/>
</dbReference>
<keyword evidence="6 7" id="KW-0472">Membrane</keyword>
<dbReference type="PANTHER" id="PTHR43163">
    <property type="entry name" value="DIPEPTIDE TRANSPORT SYSTEM PERMEASE PROTEIN DPPB-RELATED"/>
    <property type="match status" value="1"/>
</dbReference>
<evidence type="ECO:0000256" key="3">
    <source>
        <dbReference type="ARBA" id="ARBA00022475"/>
    </source>
</evidence>
<dbReference type="CDD" id="cd06261">
    <property type="entry name" value="TM_PBP2"/>
    <property type="match status" value="1"/>
</dbReference>
<name>A0A2W2CNV9_9ACTN</name>
<dbReference type="AlphaFoldDB" id="A0A2W2CNV9"/>
<feature type="transmembrane region" description="Helical" evidence="7">
    <location>
        <begin position="256"/>
        <end position="281"/>
    </location>
</feature>
<sequence length="335" mass="35196">MTAYVARRLLLLVPTLLALTVLAFLFVRALPGDAAVAILGPNASAESIERLRETLGLNLPLPQQYGEYLAGLLSGDLGTSAVSQRPIAGEIGARLPATIELSVAALLIGVPLGIALGRFSARRAGSAADATSTVVAVVAVSVPVFVLGLTLQYVFAVLLNWFPAIGRVTNSGAEERITGFVLLDAILSGRPDLLLDGLHHLVLPAVTLAAVPMAVTARIARAAYLAESRRPHVRIALAKGLAPAKVRRDHIAHNSWPPLVVVIGLQLGALLSGGIITENIFGWGGLGSLVVSSIRTRDYLVIQSGLLVLALIYVLVNMAVDVVNARIDPRLRSAR</sequence>
<keyword evidence="10" id="KW-1185">Reference proteome</keyword>
<dbReference type="GO" id="GO:0071916">
    <property type="term" value="F:dipeptide transmembrane transporter activity"/>
    <property type="evidence" value="ECO:0007669"/>
    <property type="project" value="TreeGrafter"/>
</dbReference>
<evidence type="ECO:0000256" key="4">
    <source>
        <dbReference type="ARBA" id="ARBA00022692"/>
    </source>
</evidence>
<dbReference type="PANTHER" id="PTHR43163:SF6">
    <property type="entry name" value="DIPEPTIDE TRANSPORT SYSTEM PERMEASE PROTEIN DPPB-RELATED"/>
    <property type="match status" value="1"/>
</dbReference>
<feature type="transmembrane region" description="Helical" evidence="7">
    <location>
        <begin position="301"/>
        <end position="323"/>
    </location>
</feature>
<comment type="caution">
    <text evidence="9">The sequence shown here is derived from an EMBL/GenBank/DDBJ whole genome shotgun (WGS) entry which is preliminary data.</text>
</comment>
<keyword evidence="4 7" id="KW-0812">Transmembrane</keyword>
<reference evidence="9 10" key="1">
    <citation type="submission" date="2018-01" db="EMBL/GenBank/DDBJ databases">
        <title>Draft genome sequence of Jiangella sp. GTF31.</title>
        <authorList>
            <person name="Sahin N."/>
            <person name="Ay H."/>
            <person name="Saygin H."/>
        </authorList>
    </citation>
    <scope>NUCLEOTIDE SEQUENCE [LARGE SCALE GENOMIC DNA]</scope>
    <source>
        <strain evidence="9 10">GTF31</strain>
    </source>
</reference>
<feature type="transmembrane region" description="Helical" evidence="7">
    <location>
        <begin position="133"/>
        <end position="155"/>
    </location>
</feature>
<comment type="subcellular location">
    <subcellularLocation>
        <location evidence="1 7">Cell membrane</location>
        <topology evidence="1 7">Multi-pass membrane protein</topology>
    </subcellularLocation>
</comment>
<comment type="similarity">
    <text evidence="7">Belongs to the binding-protein-dependent transport system permease family.</text>
</comment>
<evidence type="ECO:0000256" key="7">
    <source>
        <dbReference type="RuleBase" id="RU363032"/>
    </source>
</evidence>
<evidence type="ECO:0000256" key="1">
    <source>
        <dbReference type="ARBA" id="ARBA00004651"/>
    </source>
</evidence>
<dbReference type="SUPFAM" id="SSF161098">
    <property type="entry name" value="MetI-like"/>
    <property type="match status" value="1"/>
</dbReference>
<organism evidence="9 10">
    <name type="scientific">Jiangella anatolica</name>
    <dbReference type="NCBI Taxonomy" id="2670374"/>
    <lineage>
        <taxon>Bacteria</taxon>
        <taxon>Bacillati</taxon>
        <taxon>Actinomycetota</taxon>
        <taxon>Actinomycetes</taxon>
        <taxon>Jiangellales</taxon>
        <taxon>Jiangellaceae</taxon>
        <taxon>Jiangella</taxon>
    </lineage>
</organism>
<evidence type="ECO:0000313" key="10">
    <source>
        <dbReference type="Proteomes" id="UP000248764"/>
    </source>
</evidence>
<dbReference type="RefSeq" id="WP_111256230.1">
    <property type="nucleotide sequence ID" value="NZ_POTW01000048.1"/>
</dbReference>
<keyword evidence="3" id="KW-1003">Cell membrane</keyword>